<keyword evidence="1" id="KW-1185">Reference proteome</keyword>
<gene>
    <name evidence="2" type="primary">LOC116204176</name>
</gene>
<dbReference type="PANTHER" id="PTHR48055:SF55">
    <property type="entry name" value="PROTEIN KINASE DOMAIN-CONTAINING PROTEIN"/>
    <property type="match status" value="1"/>
</dbReference>
<protein>
    <submittedName>
        <fullName evidence="2">Receptor-like protein kinase At3g47110</fullName>
    </submittedName>
</protein>
<dbReference type="InterPro" id="IPR011009">
    <property type="entry name" value="Kinase-like_dom_sf"/>
</dbReference>
<dbReference type="Proteomes" id="UP000515151">
    <property type="component" value="Chromosome 4"/>
</dbReference>
<dbReference type="RefSeq" id="XP_031392109.1">
    <property type="nucleotide sequence ID" value="XM_031536249.1"/>
</dbReference>
<dbReference type="OrthoDB" id="1103805at2759"/>
<proteinExistence type="predicted"/>
<name>A0A6P8DC65_PUNGR</name>
<dbReference type="InterPro" id="IPR051564">
    <property type="entry name" value="LRR_receptor-like_kinase"/>
</dbReference>
<dbReference type="Gene3D" id="1.10.510.10">
    <property type="entry name" value="Transferase(Phosphotransferase) domain 1"/>
    <property type="match status" value="1"/>
</dbReference>
<dbReference type="PANTHER" id="PTHR48055">
    <property type="entry name" value="LEUCINE-RICH REPEAT RECEPTOR PROTEIN KINASE EMS1"/>
    <property type="match status" value="1"/>
</dbReference>
<dbReference type="SUPFAM" id="SSF56112">
    <property type="entry name" value="Protein kinase-like (PK-like)"/>
    <property type="match status" value="1"/>
</dbReference>
<accession>A0A6P8DC65</accession>
<dbReference type="GeneID" id="116204176"/>
<reference evidence="2" key="2">
    <citation type="submission" date="2025-08" db="UniProtKB">
        <authorList>
            <consortium name="RefSeq"/>
        </authorList>
    </citation>
    <scope>IDENTIFICATION</scope>
    <source>
        <tissue evidence="2">Leaf</tissue>
    </source>
</reference>
<evidence type="ECO:0000313" key="1">
    <source>
        <dbReference type="Proteomes" id="UP000515151"/>
    </source>
</evidence>
<evidence type="ECO:0000313" key="2">
    <source>
        <dbReference type="RefSeq" id="XP_031392109.1"/>
    </source>
</evidence>
<dbReference type="GO" id="GO:0016020">
    <property type="term" value="C:membrane"/>
    <property type="evidence" value="ECO:0007669"/>
    <property type="project" value="TreeGrafter"/>
</dbReference>
<reference evidence="1" key="1">
    <citation type="journal article" date="2020" name="Plant Biotechnol. J.">
        <title>The pomegranate (Punica granatum L.) draft genome dissects genetic divergence between soft- and hard-seeded cultivars.</title>
        <authorList>
            <person name="Luo X."/>
            <person name="Li H."/>
            <person name="Wu Z."/>
            <person name="Yao W."/>
            <person name="Zhao P."/>
            <person name="Cao D."/>
            <person name="Yu H."/>
            <person name="Li K."/>
            <person name="Poudel K."/>
            <person name="Zhao D."/>
            <person name="Zhang F."/>
            <person name="Xia X."/>
            <person name="Chen L."/>
            <person name="Wang Q."/>
            <person name="Jing D."/>
            <person name="Cao S."/>
        </authorList>
    </citation>
    <scope>NUCLEOTIDE SEQUENCE [LARGE SCALE GENOMIC DNA]</scope>
    <source>
        <strain evidence="1">cv. Tunisia</strain>
    </source>
</reference>
<dbReference type="AlphaFoldDB" id="A0A6P8DC65"/>
<sequence>MLCSLDKYGAGAEVSINGDVYSYGILILEMFTGKRPTNNMFGDGLNLHSFAKAALPEQAPQIIDPVLLGESQNKDDSRGIRRSQRSHERLLKIQECLVSIVEVGVVCSSEVPTDRMSMGNAAAALQAIRNKLLGS</sequence>
<organism evidence="1 2">
    <name type="scientific">Punica granatum</name>
    <name type="common">Pomegranate</name>
    <dbReference type="NCBI Taxonomy" id="22663"/>
    <lineage>
        <taxon>Eukaryota</taxon>
        <taxon>Viridiplantae</taxon>
        <taxon>Streptophyta</taxon>
        <taxon>Embryophyta</taxon>
        <taxon>Tracheophyta</taxon>
        <taxon>Spermatophyta</taxon>
        <taxon>Magnoliopsida</taxon>
        <taxon>eudicotyledons</taxon>
        <taxon>Gunneridae</taxon>
        <taxon>Pentapetalae</taxon>
        <taxon>rosids</taxon>
        <taxon>malvids</taxon>
        <taxon>Myrtales</taxon>
        <taxon>Lythraceae</taxon>
        <taxon>Punica</taxon>
    </lineage>
</organism>